<feature type="domain" description="DUF4316" evidence="2">
    <location>
        <begin position="33"/>
        <end position="47"/>
    </location>
</feature>
<evidence type="ECO:0000259" key="2">
    <source>
        <dbReference type="Pfam" id="PF14195"/>
    </source>
</evidence>
<gene>
    <name evidence="3" type="ORF">OBE_02765</name>
</gene>
<protein>
    <submittedName>
        <fullName evidence="3">Uncharacterized protein</fullName>
    </submittedName>
</protein>
<dbReference type="Pfam" id="PF14195">
    <property type="entry name" value="DUF4316"/>
    <property type="match status" value="1"/>
</dbReference>
<comment type="caution">
    <text evidence="3">The sequence shown here is derived from an EMBL/GenBank/DDBJ whole genome shotgun (WGS) entry which is preliminary data.</text>
</comment>
<dbReference type="InterPro" id="IPR025465">
    <property type="entry name" value="DUF4316"/>
</dbReference>
<dbReference type="EMBL" id="AJWZ01001816">
    <property type="protein sequence ID" value="EKC72689.1"/>
    <property type="molecule type" value="Genomic_DNA"/>
</dbReference>
<feature type="domain" description="YodL-like" evidence="1">
    <location>
        <begin position="1"/>
        <end position="31"/>
    </location>
</feature>
<name>K1TYM3_9ZZZZ</name>
<evidence type="ECO:0000259" key="1">
    <source>
        <dbReference type="Pfam" id="PF14191"/>
    </source>
</evidence>
<accession>K1TYM3</accession>
<dbReference type="InterPro" id="IPR025923">
    <property type="entry name" value="YodL-like_dom"/>
</dbReference>
<evidence type="ECO:0000313" key="3">
    <source>
        <dbReference type="EMBL" id="EKC72689.1"/>
    </source>
</evidence>
<dbReference type="Pfam" id="PF14191">
    <property type="entry name" value="YodL"/>
    <property type="match status" value="1"/>
</dbReference>
<reference evidence="3" key="1">
    <citation type="journal article" date="2013" name="Environ. Microbiol.">
        <title>Microbiota from the distal guts of lean and obese adolescents exhibit partial functional redundancy besides clear differences in community structure.</title>
        <authorList>
            <person name="Ferrer M."/>
            <person name="Ruiz A."/>
            <person name="Lanza F."/>
            <person name="Haange S.B."/>
            <person name="Oberbach A."/>
            <person name="Till H."/>
            <person name="Bargiela R."/>
            <person name="Campoy C."/>
            <person name="Segura M.T."/>
            <person name="Richter M."/>
            <person name="von Bergen M."/>
            <person name="Seifert J."/>
            <person name="Suarez A."/>
        </authorList>
    </citation>
    <scope>NUCLEOTIDE SEQUENCE</scope>
</reference>
<proteinExistence type="predicted"/>
<sequence length="47" mass="5100">MSVSDIVAIKQDGKVSCHYCDSVGFTQIPGFLPENPLKNAEMAVEDD</sequence>
<organism evidence="3">
    <name type="scientific">human gut metagenome</name>
    <dbReference type="NCBI Taxonomy" id="408170"/>
    <lineage>
        <taxon>unclassified sequences</taxon>
        <taxon>metagenomes</taxon>
        <taxon>organismal metagenomes</taxon>
    </lineage>
</organism>
<feature type="non-terminal residue" evidence="3">
    <location>
        <position position="47"/>
    </location>
</feature>
<dbReference type="AlphaFoldDB" id="K1TYM3"/>